<proteinExistence type="predicted"/>
<protein>
    <submittedName>
        <fullName evidence="1">Uncharacterized protein</fullName>
    </submittedName>
</protein>
<organism evidence="1">
    <name type="scientific">Siphoviridae sp. ctg2r17</name>
    <dbReference type="NCBI Taxonomy" id="2825601"/>
    <lineage>
        <taxon>Viruses</taxon>
        <taxon>Duplodnaviria</taxon>
        <taxon>Heunggongvirae</taxon>
        <taxon>Uroviricota</taxon>
        <taxon>Caudoviricetes</taxon>
    </lineage>
</organism>
<reference evidence="1" key="1">
    <citation type="journal article" date="2021" name="Proc. Natl. Acad. Sci. U.S.A.">
        <title>A Catalog of Tens of Thousands of Viruses from Human Metagenomes Reveals Hidden Associations with Chronic Diseases.</title>
        <authorList>
            <person name="Tisza M.J."/>
            <person name="Buck C.B."/>
        </authorList>
    </citation>
    <scope>NUCLEOTIDE SEQUENCE</scope>
    <source>
        <strain evidence="1">Ctg2r17</strain>
    </source>
</reference>
<sequence>MIFRDSITLVAPVNGTYRQTGGERHDVKCVVEQTSGLTRGGSYDAMTGDARAYLDGRDSWLSSTGYSIEGYFAEVTLFGVKRVYRVANVAVGRVVVTSGIVQHVEIELERLDREV</sequence>
<dbReference type="EMBL" id="BK015303">
    <property type="protein sequence ID" value="DAE00488.1"/>
    <property type="molecule type" value="Genomic_DNA"/>
</dbReference>
<evidence type="ECO:0000313" key="1">
    <source>
        <dbReference type="EMBL" id="DAE00488.1"/>
    </source>
</evidence>
<name>A0A8S5P1H7_9CAUD</name>
<accession>A0A8S5P1H7</accession>